<dbReference type="PATRIC" id="fig|1305737.6.peg.1359"/>
<keyword evidence="2" id="KW-0732">Signal</keyword>
<accession>A0A0N8KHB0</accession>
<gene>
    <name evidence="3" type="ORF">HLUCCX10_03405</name>
</gene>
<proteinExistence type="predicted"/>
<reference evidence="3 4" key="1">
    <citation type="submission" date="2015-09" db="EMBL/GenBank/DDBJ databases">
        <title>Identification and resolution of microdiversity through metagenomic sequencing of parallel consortia.</title>
        <authorList>
            <person name="Nelson W.C."/>
            <person name="Romine M.F."/>
            <person name="Lindemann S.R."/>
        </authorList>
    </citation>
    <scope>NUCLEOTIDE SEQUENCE [LARGE SCALE GENOMIC DNA]</scope>
    <source>
        <strain evidence="3">HL-49</strain>
    </source>
</reference>
<feature type="signal peptide" evidence="2">
    <location>
        <begin position="1"/>
        <end position="24"/>
    </location>
</feature>
<sequence>MKSIKKILTLALLALSAISLEATAQEEYDPASGTTYYPNGTIYKGTTEEGRLDSFAGVCVDNREKCQEWDIVDCNEDPETCREILEEAADSAENGNNGGNTGGGNTEGGETEGAETQRFRFDGKELGHSSKEWTILMKKMDEKPGMYQYRKGDWIYVKNPAMSTKKIIAGLRNKGK</sequence>
<evidence type="ECO:0000313" key="3">
    <source>
        <dbReference type="EMBL" id="KPQ19234.1"/>
    </source>
</evidence>
<comment type="caution">
    <text evidence="3">The sequence shown here is derived from an EMBL/GenBank/DDBJ whole genome shotgun (WGS) entry which is preliminary data.</text>
</comment>
<name>A0A0N8KHB0_9BACT</name>
<feature type="compositionally biased region" description="Gly residues" evidence="1">
    <location>
        <begin position="96"/>
        <end position="107"/>
    </location>
</feature>
<evidence type="ECO:0000313" key="4">
    <source>
        <dbReference type="Proteomes" id="UP000050421"/>
    </source>
</evidence>
<dbReference type="AlphaFoldDB" id="A0A0N8KHB0"/>
<organism evidence="3 4">
    <name type="scientific">Algoriphagus marincola HL-49</name>
    <dbReference type="NCBI Taxonomy" id="1305737"/>
    <lineage>
        <taxon>Bacteria</taxon>
        <taxon>Pseudomonadati</taxon>
        <taxon>Bacteroidota</taxon>
        <taxon>Cytophagia</taxon>
        <taxon>Cytophagales</taxon>
        <taxon>Cyclobacteriaceae</taxon>
        <taxon>Algoriphagus</taxon>
    </lineage>
</organism>
<dbReference type="OrthoDB" id="9922344at2"/>
<protein>
    <submittedName>
        <fullName evidence="3">Uncharacterized protein</fullName>
    </submittedName>
</protein>
<dbReference type="STRING" id="1305737.GCA_000526355_02800"/>
<feature type="region of interest" description="Disordered" evidence="1">
    <location>
        <begin position="89"/>
        <end position="113"/>
    </location>
</feature>
<evidence type="ECO:0000256" key="1">
    <source>
        <dbReference type="SAM" id="MobiDB-lite"/>
    </source>
</evidence>
<feature type="chain" id="PRO_5006027942" evidence="2">
    <location>
        <begin position="25"/>
        <end position="176"/>
    </location>
</feature>
<evidence type="ECO:0000256" key="2">
    <source>
        <dbReference type="SAM" id="SignalP"/>
    </source>
</evidence>
<dbReference type="Proteomes" id="UP000050421">
    <property type="component" value="Unassembled WGS sequence"/>
</dbReference>
<dbReference type="EMBL" id="LJXT01000013">
    <property type="protein sequence ID" value="KPQ19234.1"/>
    <property type="molecule type" value="Genomic_DNA"/>
</dbReference>